<reference evidence="3 4" key="1">
    <citation type="submission" date="2019-05" db="EMBL/GenBank/DDBJ databases">
        <title>Nakamurella sp. N5BH11, whole genome shotgun sequence.</title>
        <authorList>
            <person name="Tuo L."/>
        </authorList>
    </citation>
    <scope>NUCLEOTIDE SEQUENCE [LARGE SCALE GENOMIC DNA]</scope>
    <source>
        <strain evidence="3 4">N5BH11</strain>
    </source>
</reference>
<dbReference type="Pfam" id="PF00296">
    <property type="entry name" value="Bac_luciferase"/>
    <property type="match status" value="1"/>
</dbReference>
<sequence length="332" mass="34399">MRAEIGLGLQSDKPAGAFAELARAAEGHGVDVISVFSDLLFPPPLAALLEMAAATERVRLGAACWNPYTLHPYEIAGQLAQLDAVSDGRAYLGLARGTWLDAIGLAPTRPVAHLAEAAGHIRALLAGDGAGYEGSIYPLRPGVRLRYPVRRTHVPLLLGTWGPRGAALAGRIADELKIGGTANPAMATVMRERIAVGAREIGRDPDEVRLVVGAVTVVDQDGAAARTAARREVAMYLDAVAELDPTVTLPVGLLDEVRAGLAAGDHAAAGAAIPDDILDVFAFSGTPAQVAAQAQALIDAGVGRVEFGTPHGLTDGGGIDLIGREVLPLLRR</sequence>
<keyword evidence="4" id="KW-1185">Reference proteome</keyword>
<organism evidence="3 4">
    <name type="scientific">Nakamurella flava</name>
    <dbReference type="NCBI Taxonomy" id="2576308"/>
    <lineage>
        <taxon>Bacteria</taxon>
        <taxon>Bacillati</taxon>
        <taxon>Actinomycetota</taxon>
        <taxon>Actinomycetes</taxon>
        <taxon>Nakamurellales</taxon>
        <taxon>Nakamurellaceae</taxon>
        <taxon>Nakamurella</taxon>
    </lineage>
</organism>
<dbReference type="OrthoDB" id="675245at2"/>
<feature type="domain" description="Luciferase-like" evidence="2">
    <location>
        <begin position="8"/>
        <end position="302"/>
    </location>
</feature>
<dbReference type="GO" id="GO:0016705">
    <property type="term" value="F:oxidoreductase activity, acting on paired donors, with incorporation or reduction of molecular oxygen"/>
    <property type="evidence" value="ECO:0007669"/>
    <property type="project" value="InterPro"/>
</dbReference>
<name>A0A4U6QEE7_9ACTN</name>
<dbReference type="EMBL" id="SZZH01000003">
    <property type="protein sequence ID" value="TKV58523.1"/>
    <property type="molecule type" value="Genomic_DNA"/>
</dbReference>
<evidence type="ECO:0000313" key="4">
    <source>
        <dbReference type="Proteomes" id="UP000306985"/>
    </source>
</evidence>
<dbReference type="PANTHER" id="PTHR43244">
    <property type="match status" value="1"/>
</dbReference>
<dbReference type="Gene3D" id="3.20.20.30">
    <property type="entry name" value="Luciferase-like domain"/>
    <property type="match status" value="1"/>
</dbReference>
<keyword evidence="1" id="KW-0560">Oxidoreductase</keyword>
<accession>A0A4U6QEE7</accession>
<gene>
    <name evidence="3" type="ORF">FDO65_13305</name>
</gene>
<dbReference type="InterPro" id="IPR050564">
    <property type="entry name" value="F420-G6PD/mer"/>
</dbReference>
<proteinExistence type="predicted"/>
<dbReference type="Proteomes" id="UP000306985">
    <property type="component" value="Unassembled WGS sequence"/>
</dbReference>
<dbReference type="AlphaFoldDB" id="A0A4U6QEE7"/>
<dbReference type="InterPro" id="IPR011251">
    <property type="entry name" value="Luciferase-like_dom"/>
</dbReference>
<comment type="caution">
    <text evidence="3">The sequence shown here is derived from an EMBL/GenBank/DDBJ whole genome shotgun (WGS) entry which is preliminary data.</text>
</comment>
<evidence type="ECO:0000256" key="1">
    <source>
        <dbReference type="ARBA" id="ARBA00023002"/>
    </source>
</evidence>
<dbReference type="CDD" id="cd01097">
    <property type="entry name" value="Tetrahydromethanopterin_reductase"/>
    <property type="match status" value="1"/>
</dbReference>
<protein>
    <submittedName>
        <fullName evidence="3">LLM class flavin-dependent oxidoreductase</fullName>
    </submittedName>
</protein>
<dbReference type="SUPFAM" id="SSF51679">
    <property type="entry name" value="Bacterial luciferase-like"/>
    <property type="match status" value="1"/>
</dbReference>
<evidence type="ECO:0000259" key="2">
    <source>
        <dbReference type="Pfam" id="PF00296"/>
    </source>
</evidence>
<dbReference type="InterPro" id="IPR036661">
    <property type="entry name" value="Luciferase-like_sf"/>
</dbReference>
<dbReference type="PANTHER" id="PTHR43244:SF1">
    <property type="entry name" value="5,10-METHYLENETETRAHYDROMETHANOPTERIN REDUCTASE"/>
    <property type="match status" value="1"/>
</dbReference>
<evidence type="ECO:0000313" key="3">
    <source>
        <dbReference type="EMBL" id="TKV58523.1"/>
    </source>
</evidence>
<dbReference type="RefSeq" id="WP_137450186.1">
    <property type="nucleotide sequence ID" value="NZ_SZZH01000003.1"/>
</dbReference>